<keyword evidence="3" id="KW-1185">Reference proteome</keyword>
<protein>
    <submittedName>
        <fullName evidence="2">Histidine kinase</fullName>
    </submittedName>
</protein>
<dbReference type="Gene3D" id="1.25.40.10">
    <property type="entry name" value="Tetratricopeptide repeat domain"/>
    <property type="match status" value="1"/>
</dbReference>
<dbReference type="SUPFAM" id="SSF48452">
    <property type="entry name" value="TPR-like"/>
    <property type="match status" value="1"/>
</dbReference>
<comment type="caution">
    <text evidence="2">The sequence shown here is derived from an EMBL/GenBank/DDBJ whole genome shotgun (WGS) entry which is preliminary data.</text>
</comment>
<dbReference type="OrthoDB" id="2957368at2"/>
<evidence type="ECO:0000313" key="3">
    <source>
        <dbReference type="Proteomes" id="UP000027822"/>
    </source>
</evidence>
<feature type="coiled-coil region" evidence="1">
    <location>
        <begin position="107"/>
        <end position="134"/>
    </location>
</feature>
<dbReference type="SMART" id="SM00028">
    <property type="entry name" value="TPR"/>
    <property type="match status" value="5"/>
</dbReference>
<dbReference type="AlphaFoldDB" id="A0A073JY13"/>
<keyword evidence="2" id="KW-0418">Kinase</keyword>
<dbReference type="Pfam" id="PF18801">
    <property type="entry name" value="RapH_N"/>
    <property type="match status" value="1"/>
</dbReference>
<organism evidence="2 3">
    <name type="scientific">Bacillus manliponensis</name>
    <dbReference type="NCBI Taxonomy" id="574376"/>
    <lineage>
        <taxon>Bacteria</taxon>
        <taxon>Bacillati</taxon>
        <taxon>Bacillota</taxon>
        <taxon>Bacilli</taxon>
        <taxon>Bacillales</taxon>
        <taxon>Bacillaceae</taxon>
        <taxon>Bacillus</taxon>
        <taxon>Bacillus cereus group</taxon>
    </lineage>
</organism>
<dbReference type="RefSeq" id="WP_034639531.1">
    <property type="nucleotide sequence ID" value="NZ_CBCSJC010000008.1"/>
</dbReference>
<keyword evidence="1" id="KW-0175">Coiled coil</keyword>
<name>A0A073JY13_9BACI</name>
<dbReference type="InterPro" id="IPR019734">
    <property type="entry name" value="TPR_rpt"/>
</dbReference>
<dbReference type="eggNOG" id="COG0457">
    <property type="taxonomic scope" value="Bacteria"/>
</dbReference>
<evidence type="ECO:0000256" key="1">
    <source>
        <dbReference type="SAM" id="Coils"/>
    </source>
</evidence>
<gene>
    <name evidence="2" type="ORF">BAMA_24580</name>
</gene>
<dbReference type="Proteomes" id="UP000027822">
    <property type="component" value="Unassembled WGS sequence"/>
</dbReference>
<sequence length="365" mass="43555">MDVSVNESQQITKLLDEWYIKIRARHVTKAKNLKIEIEKTLPNIEQDQSLFLYYLLINFRYEYLLDSLSISQESFSKIDAIDEPTDELLSYYYHFFKAIHSNITGSHTLARKHYEKAELLLENMQDEIEKAEFYYEFAIFYCHTQKPIDTIHYLQKSKEIFSSHETEYEVKIAFCHNLYGLAYTHLKEFELAEEHYLTALELFKKEDEEYFSLIVRHNLGYMYASQNLSSLALRHLSEVTQKMPNNYKAMFIQAREYSKLGEIQRANELIEKGIQICRELNNEGYIHHFIILKHINNNSPTSELEEVVNAGFFYFEREELHEYTHEYNEILALKFYQEDNHSKASKHFFVSSQARKKLFERGALK</sequence>
<reference evidence="2 3" key="1">
    <citation type="submission" date="2014-06" db="EMBL/GenBank/DDBJ databases">
        <title>Draft genome sequence of Bacillus manliponensis JCM 15802 (MCCC 1A00708).</title>
        <authorList>
            <person name="Lai Q."/>
            <person name="Liu Y."/>
            <person name="Shao Z."/>
        </authorList>
    </citation>
    <scope>NUCLEOTIDE SEQUENCE [LARGE SCALE GENOMIC DNA]</scope>
    <source>
        <strain evidence="2 3">JCM 15802</strain>
    </source>
</reference>
<dbReference type="EMBL" id="JOTN01000009">
    <property type="protein sequence ID" value="KEK19180.1"/>
    <property type="molecule type" value="Genomic_DNA"/>
</dbReference>
<keyword evidence="2" id="KW-0808">Transferase</keyword>
<dbReference type="InterPro" id="IPR011990">
    <property type="entry name" value="TPR-like_helical_dom_sf"/>
</dbReference>
<evidence type="ECO:0000313" key="2">
    <source>
        <dbReference type="EMBL" id="KEK19180.1"/>
    </source>
</evidence>
<accession>A0A073JY13</accession>
<dbReference type="STRING" id="574376.BAMA_24580"/>
<proteinExistence type="predicted"/>
<dbReference type="GO" id="GO:0016301">
    <property type="term" value="F:kinase activity"/>
    <property type="evidence" value="ECO:0007669"/>
    <property type="project" value="UniProtKB-KW"/>
</dbReference>